<evidence type="ECO:0000313" key="1">
    <source>
        <dbReference type="EMBL" id="KAF0507605.1"/>
    </source>
</evidence>
<keyword evidence="2" id="KW-1185">Reference proteome</keyword>
<name>A0A8H4AKR2_GIGMA</name>
<protein>
    <submittedName>
        <fullName evidence="1">Uncharacterized protein</fullName>
    </submittedName>
</protein>
<organism evidence="1 2">
    <name type="scientific">Gigaspora margarita</name>
    <dbReference type="NCBI Taxonomy" id="4874"/>
    <lineage>
        <taxon>Eukaryota</taxon>
        <taxon>Fungi</taxon>
        <taxon>Fungi incertae sedis</taxon>
        <taxon>Mucoromycota</taxon>
        <taxon>Glomeromycotina</taxon>
        <taxon>Glomeromycetes</taxon>
        <taxon>Diversisporales</taxon>
        <taxon>Gigasporaceae</taxon>
        <taxon>Gigaspora</taxon>
    </lineage>
</organism>
<gene>
    <name evidence="1" type="ORF">F8M41_018985</name>
</gene>
<dbReference type="EMBL" id="WTPW01000480">
    <property type="protein sequence ID" value="KAF0507605.1"/>
    <property type="molecule type" value="Genomic_DNA"/>
</dbReference>
<dbReference type="Proteomes" id="UP000439903">
    <property type="component" value="Unassembled WGS sequence"/>
</dbReference>
<reference evidence="1 2" key="1">
    <citation type="journal article" date="2019" name="Environ. Microbiol.">
        <title>At the nexus of three kingdoms: the genome of the mycorrhizal fungus Gigaspora margarita provides insights into plant, endobacterial and fungal interactions.</title>
        <authorList>
            <person name="Venice F."/>
            <person name="Ghignone S."/>
            <person name="Salvioli di Fossalunga A."/>
            <person name="Amselem J."/>
            <person name="Novero M."/>
            <person name="Xianan X."/>
            <person name="Sedzielewska Toro K."/>
            <person name="Morin E."/>
            <person name="Lipzen A."/>
            <person name="Grigoriev I.V."/>
            <person name="Henrissat B."/>
            <person name="Martin F.M."/>
            <person name="Bonfante P."/>
        </authorList>
    </citation>
    <scope>NUCLEOTIDE SEQUENCE [LARGE SCALE GENOMIC DNA]</scope>
    <source>
        <strain evidence="1 2">BEG34</strain>
    </source>
</reference>
<dbReference type="AlphaFoldDB" id="A0A8H4AKR2"/>
<dbReference type="Gene3D" id="3.80.10.10">
    <property type="entry name" value="Ribonuclease Inhibitor"/>
    <property type="match status" value="1"/>
</dbReference>
<accession>A0A8H4AKR2</accession>
<dbReference type="InterPro" id="IPR032675">
    <property type="entry name" value="LRR_dom_sf"/>
</dbReference>
<sequence length="318" mass="36649">MPEKIFCLSGRNDSFFSQLQYLTLGKVSLHNIESAITFLRALQKLTTKINILEFNGFSFEFTEKDNQLQLIHALISIIKSQDQLRLFSMTNTPIHILTKHYGIILALECQKNSLQEIIVENCDYSEEFDVLKNSKNLETLHLRIYCDYKIPLKILPYNKISTLEISDYVIKTKEMSLILEKSGILLQRLKIESRCSEIQDASVLLGMLRSFCPNITCLNITKIGFSTQLIEVIGNLQSLQFLTLMCIVDEVSEEEMKIRALNFAIILQSTLQYLDLIDNWLEPYFDIFLNHCNSPLRKLIIGSLNNEKSTKALIEFCV</sequence>
<dbReference type="SUPFAM" id="SSF52047">
    <property type="entry name" value="RNI-like"/>
    <property type="match status" value="1"/>
</dbReference>
<comment type="caution">
    <text evidence="1">The sequence shown here is derived from an EMBL/GenBank/DDBJ whole genome shotgun (WGS) entry which is preliminary data.</text>
</comment>
<proteinExistence type="predicted"/>
<evidence type="ECO:0000313" key="2">
    <source>
        <dbReference type="Proteomes" id="UP000439903"/>
    </source>
</evidence>
<dbReference type="OrthoDB" id="1600340at2759"/>